<dbReference type="SMART" id="SM00271">
    <property type="entry name" value="DnaJ"/>
    <property type="match status" value="1"/>
</dbReference>
<organism evidence="4 5">
    <name type="scientific">Hydrocarboniphaga effusa AP103</name>
    <dbReference type="NCBI Taxonomy" id="1172194"/>
    <lineage>
        <taxon>Bacteria</taxon>
        <taxon>Pseudomonadati</taxon>
        <taxon>Pseudomonadota</taxon>
        <taxon>Gammaproteobacteria</taxon>
        <taxon>Nevskiales</taxon>
        <taxon>Nevskiaceae</taxon>
        <taxon>Hydrocarboniphaga</taxon>
    </lineage>
</organism>
<evidence type="ECO:0000256" key="1">
    <source>
        <dbReference type="ARBA" id="ARBA00023186"/>
    </source>
</evidence>
<dbReference type="PATRIC" id="fig|1172194.4.peg.3127"/>
<dbReference type="InterPro" id="IPR036869">
    <property type="entry name" value="J_dom_sf"/>
</dbReference>
<dbReference type="GO" id="GO:0005737">
    <property type="term" value="C:cytoplasm"/>
    <property type="evidence" value="ECO:0007669"/>
    <property type="project" value="TreeGrafter"/>
</dbReference>
<name>I7ZCN9_9GAMM</name>
<dbReference type="PRINTS" id="PR00625">
    <property type="entry name" value="JDOMAIN"/>
</dbReference>
<dbReference type="CDD" id="cd06257">
    <property type="entry name" value="DnaJ"/>
    <property type="match status" value="1"/>
</dbReference>
<evidence type="ECO:0000313" key="5">
    <source>
        <dbReference type="Proteomes" id="UP000003704"/>
    </source>
</evidence>
<dbReference type="GO" id="GO:0051082">
    <property type="term" value="F:unfolded protein binding"/>
    <property type="evidence" value="ECO:0007669"/>
    <property type="project" value="InterPro"/>
</dbReference>
<proteinExistence type="predicted"/>
<evidence type="ECO:0000256" key="2">
    <source>
        <dbReference type="SAM" id="MobiDB-lite"/>
    </source>
</evidence>
<dbReference type="PANTHER" id="PTHR43096">
    <property type="entry name" value="DNAJ HOMOLOG 1, MITOCHONDRIAL-RELATED"/>
    <property type="match status" value="1"/>
</dbReference>
<dbReference type="SUPFAM" id="SSF49493">
    <property type="entry name" value="HSP40/DnaJ peptide-binding domain"/>
    <property type="match status" value="2"/>
</dbReference>
<dbReference type="InterPro" id="IPR002939">
    <property type="entry name" value="DnaJ_C"/>
</dbReference>
<dbReference type="GO" id="GO:0042026">
    <property type="term" value="P:protein refolding"/>
    <property type="evidence" value="ECO:0007669"/>
    <property type="project" value="TreeGrafter"/>
</dbReference>
<dbReference type="FunFam" id="2.60.260.20:FF:000013">
    <property type="entry name" value="DnaJ subfamily B member 11"/>
    <property type="match status" value="1"/>
</dbReference>
<dbReference type="Proteomes" id="UP000003704">
    <property type="component" value="Unassembled WGS sequence"/>
</dbReference>
<keyword evidence="5" id="KW-1185">Reference proteome</keyword>
<dbReference type="PROSITE" id="PS50076">
    <property type="entry name" value="DNAJ_2"/>
    <property type="match status" value="1"/>
</dbReference>
<dbReference type="InterPro" id="IPR018253">
    <property type="entry name" value="DnaJ_domain_CS"/>
</dbReference>
<dbReference type="InterPro" id="IPR008971">
    <property type="entry name" value="HSP40/DnaJ_pept-bd"/>
</dbReference>
<dbReference type="InterPro" id="IPR001623">
    <property type="entry name" value="DnaJ_domain"/>
</dbReference>
<sequence>MDYKDYYQILGVSRTATADEIKKAYRKLAREFHPDRNKAKGAEERFKQINEANEVLSDPEKRRSYDALGANWKAGSQFTPPPGWEQQFRGSAGRGRRGQDMGGMGGGAGFSDFFSTLFGGAGGAGGPGMSGFGSSGFEDDFAVQPQRAKLAITLEDSYNGGSRQVSLSNGRTLNVQIPKGIAAGQTIRLAEQGARGGDLLLEMEFSPHPLFKIDGRDVSATVSIAPWEAALGAKVDVPTLGGTVELNLPAGTAAGRKLRLKGRGLPGSTPGDQFVTIQIVTPAADNEADKAFYRDMQRRFESFKPRG</sequence>
<dbReference type="SUPFAM" id="SSF46565">
    <property type="entry name" value="Chaperone J-domain"/>
    <property type="match status" value="1"/>
</dbReference>
<comment type="caution">
    <text evidence="4">The sequence shown here is derived from an EMBL/GenBank/DDBJ whole genome shotgun (WGS) entry which is preliminary data.</text>
</comment>
<dbReference type="Pfam" id="PF01556">
    <property type="entry name" value="DnaJ_C"/>
    <property type="match status" value="1"/>
</dbReference>
<evidence type="ECO:0000259" key="3">
    <source>
        <dbReference type="PROSITE" id="PS50076"/>
    </source>
</evidence>
<protein>
    <recommendedName>
        <fullName evidence="3">J domain-containing protein</fullName>
    </recommendedName>
</protein>
<dbReference type="Gene3D" id="1.10.287.110">
    <property type="entry name" value="DnaJ domain"/>
    <property type="match status" value="1"/>
</dbReference>
<accession>I7ZCN9</accession>
<dbReference type="EMBL" id="AKGD01000002">
    <property type="protein sequence ID" value="EIT69644.1"/>
    <property type="molecule type" value="Genomic_DNA"/>
</dbReference>
<reference evidence="4 5" key="1">
    <citation type="journal article" date="2012" name="J. Bacteriol.">
        <title>Genome Sequence of n-Alkane-Degrading Hydrocarboniphaga effusa Strain AP103T (ATCC BAA-332T).</title>
        <authorList>
            <person name="Chang H.K."/>
            <person name="Zylstra G.J."/>
            <person name="Chae J.C."/>
        </authorList>
    </citation>
    <scope>NUCLEOTIDE SEQUENCE [LARGE SCALE GENOMIC DNA]</scope>
    <source>
        <strain evidence="4 5">AP103</strain>
    </source>
</reference>
<dbReference type="OrthoDB" id="9779889at2"/>
<dbReference type="STRING" id="1172194.WQQ_32260"/>
<dbReference type="PROSITE" id="PS00636">
    <property type="entry name" value="DNAJ_1"/>
    <property type="match status" value="1"/>
</dbReference>
<dbReference type="Gene3D" id="2.60.260.20">
    <property type="entry name" value="Urease metallochaperone UreE, N-terminal domain"/>
    <property type="match status" value="2"/>
</dbReference>
<dbReference type="PANTHER" id="PTHR43096:SF52">
    <property type="entry name" value="DNAJ HOMOLOG 1, MITOCHONDRIAL-RELATED"/>
    <property type="match status" value="1"/>
</dbReference>
<dbReference type="Pfam" id="PF00226">
    <property type="entry name" value="DnaJ"/>
    <property type="match status" value="1"/>
</dbReference>
<feature type="region of interest" description="Disordered" evidence="2">
    <location>
        <begin position="75"/>
        <end position="104"/>
    </location>
</feature>
<dbReference type="AlphaFoldDB" id="I7ZCN9"/>
<gene>
    <name evidence="4" type="ORF">WQQ_32260</name>
</gene>
<evidence type="ECO:0000313" key="4">
    <source>
        <dbReference type="EMBL" id="EIT69644.1"/>
    </source>
</evidence>
<feature type="domain" description="J" evidence="3">
    <location>
        <begin position="5"/>
        <end position="69"/>
    </location>
</feature>
<dbReference type="CDD" id="cd10747">
    <property type="entry name" value="DnaJ_C"/>
    <property type="match status" value="1"/>
</dbReference>
<dbReference type="RefSeq" id="WP_007186165.1">
    <property type="nucleotide sequence ID" value="NZ_AKGD01000002.1"/>
</dbReference>
<keyword evidence="1" id="KW-0143">Chaperone</keyword>